<feature type="compositionally biased region" description="Polar residues" evidence="1">
    <location>
        <begin position="17"/>
        <end position="28"/>
    </location>
</feature>
<gene>
    <name evidence="2" type="ORF">Fot_32473</name>
</gene>
<feature type="region of interest" description="Disordered" evidence="1">
    <location>
        <begin position="1"/>
        <end position="28"/>
    </location>
</feature>
<dbReference type="EMBL" id="JBFOLJ010000009">
    <property type="protein sequence ID" value="KAL2508826.1"/>
    <property type="molecule type" value="Genomic_DNA"/>
</dbReference>
<dbReference type="Proteomes" id="UP001604277">
    <property type="component" value="Unassembled WGS sequence"/>
</dbReference>
<feature type="compositionally biased region" description="Basic and acidic residues" evidence="1">
    <location>
        <begin position="1"/>
        <end position="16"/>
    </location>
</feature>
<keyword evidence="3" id="KW-1185">Reference proteome</keyword>
<proteinExistence type="predicted"/>
<dbReference type="PANTHER" id="PTHR33144:SF52">
    <property type="match status" value="1"/>
</dbReference>
<evidence type="ECO:0008006" key="4">
    <source>
        <dbReference type="Google" id="ProtNLM"/>
    </source>
</evidence>
<accession>A0ABD1T852</accession>
<name>A0ABD1T852_9LAMI</name>
<organism evidence="2 3">
    <name type="scientific">Forsythia ovata</name>
    <dbReference type="NCBI Taxonomy" id="205694"/>
    <lineage>
        <taxon>Eukaryota</taxon>
        <taxon>Viridiplantae</taxon>
        <taxon>Streptophyta</taxon>
        <taxon>Embryophyta</taxon>
        <taxon>Tracheophyta</taxon>
        <taxon>Spermatophyta</taxon>
        <taxon>Magnoliopsida</taxon>
        <taxon>eudicotyledons</taxon>
        <taxon>Gunneridae</taxon>
        <taxon>Pentapetalae</taxon>
        <taxon>asterids</taxon>
        <taxon>lamiids</taxon>
        <taxon>Lamiales</taxon>
        <taxon>Oleaceae</taxon>
        <taxon>Forsythieae</taxon>
        <taxon>Forsythia</taxon>
    </lineage>
</organism>
<evidence type="ECO:0000256" key="1">
    <source>
        <dbReference type="SAM" id="MobiDB-lite"/>
    </source>
</evidence>
<protein>
    <recommendedName>
        <fullName evidence="4">Transposase</fullName>
    </recommendedName>
</protein>
<evidence type="ECO:0000313" key="2">
    <source>
        <dbReference type="EMBL" id="KAL2508826.1"/>
    </source>
</evidence>
<sequence>MSKNENIKKHWTDKDAQSSSPKKINQPQPYEAQFYTEDVLEQVEEIIKSAEKSKHSDTIERVMVACDLVAVVVDECLGIGRGSGKPWYCGKSFRLQSFLQFKFQQENNEALDDEIEGAGGAGHLPRNPDGVPTRGACKQIKTSRIVRTTREKIRVLYNSVSRRATSSRVHSLLVHDIGAIIRSHCPMNMCYWRSISPSEKKDLMDEITTNFEISSKDSRLANYINRLYNGRYREFKAELSAYYKLRKSHEDALANPPLEMLDRGVDQWVELCNHFNSDKFKASSANIENRSKKKYNHRTGSRPLSYIVEEMAVGTVTRTEVLPDGSHRPFGAFLVLKRLLKELIPINKHLQGLRGAIVIGLYPDASSLRGLISSPEIQVSTKKVSFYLKVD</sequence>
<evidence type="ECO:0000313" key="3">
    <source>
        <dbReference type="Proteomes" id="UP001604277"/>
    </source>
</evidence>
<dbReference type="AlphaFoldDB" id="A0ABD1T852"/>
<comment type="caution">
    <text evidence="2">The sequence shown here is derived from an EMBL/GenBank/DDBJ whole genome shotgun (WGS) entry which is preliminary data.</text>
</comment>
<dbReference type="PANTHER" id="PTHR33144">
    <property type="entry name" value="OS10G0409366 PROTEIN-RELATED"/>
    <property type="match status" value="1"/>
</dbReference>
<reference evidence="3" key="1">
    <citation type="submission" date="2024-07" db="EMBL/GenBank/DDBJ databases">
        <title>Two chromosome-level genome assemblies of Korean endemic species Abeliophyllum distichum and Forsythia ovata (Oleaceae).</title>
        <authorList>
            <person name="Jang H."/>
        </authorList>
    </citation>
    <scope>NUCLEOTIDE SEQUENCE [LARGE SCALE GENOMIC DNA]</scope>
</reference>